<feature type="chain" id="PRO_5002162745" description="Ecp2 effector protein domain-containing protein" evidence="1">
    <location>
        <begin position="24"/>
        <end position="217"/>
    </location>
</feature>
<gene>
    <name evidence="2" type="ORF">M413DRAFT_8782</name>
</gene>
<reference evidence="3" key="2">
    <citation type="submission" date="2015-01" db="EMBL/GenBank/DDBJ databases">
        <title>Evolutionary Origins and Diversification of the Mycorrhizal Mutualists.</title>
        <authorList>
            <consortium name="DOE Joint Genome Institute"/>
            <consortium name="Mycorrhizal Genomics Consortium"/>
            <person name="Kohler A."/>
            <person name="Kuo A."/>
            <person name="Nagy L.G."/>
            <person name="Floudas D."/>
            <person name="Copeland A."/>
            <person name="Barry K.W."/>
            <person name="Cichocki N."/>
            <person name="Veneault-Fourrey C."/>
            <person name="LaButti K."/>
            <person name="Lindquist E.A."/>
            <person name="Lipzen A."/>
            <person name="Lundell T."/>
            <person name="Morin E."/>
            <person name="Murat C."/>
            <person name="Riley R."/>
            <person name="Ohm R."/>
            <person name="Sun H."/>
            <person name="Tunlid A."/>
            <person name="Henrissat B."/>
            <person name="Grigoriev I.V."/>
            <person name="Hibbett D.S."/>
            <person name="Martin F."/>
        </authorList>
    </citation>
    <scope>NUCLEOTIDE SEQUENCE [LARGE SCALE GENOMIC DNA]</scope>
    <source>
        <strain evidence="3">h7</strain>
    </source>
</reference>
<organism evidence="2 3">
    <name type="scientific">Hebeloma cylindrosporum</name>
    <dbReference type="NCBI Taxonomy" id="76867"/>
    <lineage>
        <taxon>Eukaryota</taxon>
        <taxon>Fungi</taxon>
        <taxon>Dikarya</taxon>
        <taxon>Basidiomycota</taxon>
        <taxon>Agaricomycotina</taxon>
        <taxon>Agaricomycetes</taxon>
        <taxon>Agaricomycetidae</taxon>
        <taxon>Agaricales</taxon>
        <taxon>Agaricineae</taxon>
        <taxon>Hymenogastraceae</taxon>
        <taxon>Hebeloma</taxon>
    </lineage>
</organism>
<feature type="signal peptide" evidence="1">
    <location>
        <begin position="1"/>
        <end position="23"/>
    </location>
</feature>
<protein>
    <recommendedName>
        <fullName evidence="4">Ecp2 effector protein domain-containing protein</fullName>
    </recommendedName>
</protein>
<dbReference type="Proteomes" id="UP000053424">
    <property type="component" value="Unassembled WGS sequence"/>
</dbReference>
<name>A0A0C3CPG2_HEBCY</name>
<evidence type="ECO:0000313" key="2">
    <source>
        <dbReference type="EMBL" id="KIM45676.1"/>
    </source>
</evidence>
<dbReference type="AlphaFoldDB" id="A0A0C3CPG2"/>
<dbReference type="HOGENOM" id="CLU_1343398_0_0_1"/>
<evidence type="ECO:0008006" key="4">
    <source>
        <dbReference type="Google" id="ProtNLM"/>
    </source>
</evidence>
<keyword evidence="1" id="KW-0732">Signal</keyword>
<keyword evidence="3" id="KW-1185">Reference proteome</keyword>
<dbReference type="EMBL" id="KN831772">
    <property type="protein sequence ID" value="KIM45676.1"/>
    <property type="molecule type" value="Genomic_DNA"/>
</dbReference>
<proteinExistence type="predicted"/>
<sequence length="217" mass="23115">MLLKLSKTVVIALLAATLRSAASTVVRDVENDSDLQVPLEPGYTTASFACGGQITPQKCWDHQIDAHVTGGAGTCDGGHVTSAVEDALNAHEIWNVELPDWNVNARLLLMRWNYGSRNFPDVCEKTVWNDDPNFTARDGGHVQAFSLDDVEEICKAAIAETNCVSTPMGRGIVVSNRHGGLICVSVAIGHPPVPGRSCYPEGINTPPVGAHVGDICS</sequence>
<evidence type="ECO:0000256" key="1">
    <source>
        <dbReference type="SAM" id="SignalP"/>
    </source>
</evidence>
<reference evidence="2 3" key="1">
    <citation type="submission" date="2014-04" db="EMBL/GenBank/DDBJ databases">
        <authorList>
            <consortium name="DOE Joint Genome Institute"/>
            <person name="Kuo A."/>
            <person name="Gay G."/>
            <person name="Dore J."/>
            <person name="Kohler A."/>
            <person name="Nagy L.G."/>
            <person name="Floudas D."/>
            <person name="Copeland A."/>
            <person name="Barry K.W."/>
            <person name="Cichocki N."/>
            <person name="Veneault-Fourrey C."/>
            <person name="LaButti K."/>
            <person name="Lindquist E.A."/>
            <person name="Lipzen A."/>
            <person name="Lundell T."/>
            <person name="Morin E."/>
            <person name="Murat C."/>
            <person name="Sun H."/>
            <person name="Tunlid A."/>
            <person name="Henrissat B."/>
            <person name="Grigoriev I.V."/>
            <person name="Hibbett D.S."/>
            <person name="Martin F."/>
            <person name="Nordberg H.P."/>
            <person name="Cantor M.N."/>
            <person name="Hua S.X."/>
        </authorList>
    </citation>
    <scope>NUCLEOTIDE SEQUENCE [LARGE SCALE GENOMIC DNA]</scope>
    <source>
        <strain evidence="3">h7</strain>
    </source>
</reference>
<evidence type="ECO:0000313" key="3">
    <source>
        <dbReference type="Proteomes" id="UP000053424"/>
    </source>
</evidence>
<accession>A0A0C3CPG2</accession>